<dbReference type="RefSeq" id="WP_307042195.1">
    <property type="nucleotide sequence ID" value="NZ_JAUSYA010000001.1"/>
</dbReference>
<feature type="transmembrane region" description="Helical" evidence="1">
    <location>
        <begin position="58"/>
        <end position="78"/>
    </location>
</feature>
<keyword evidence="3" id="KW-1185">Reference proteome</keyword>
<keyword evidence="1" id="KW-0472">Membrane</keyword>
<sequence>MTVALCPASAVKHRETDPARLTEVGAHRLSDPTDDANRFDILKMDYEMARDDERTFSNIQAAVASIAVALLAVIATIVSDTCQLSDAKDCKRVPDFFLAAAPSVPLAALAFLQLLGAVSSIRSYYIRALERELRGYARRPLTELHSISPIQPASYFELITEVTTMRRGRSGYRVLSFLVLSVTFLVFAGFTVYIAVKLDGYYTLSMLLLYGVAFAFLASEVAGATLGARTTFVRVAQQFQARSALPLLTNATGGTNTGRGIVSYLVFPRPEDWSKLLFIPLVFLAASASRGTPFDWTTLLTCMVIAEYLVYSARYQWNDIRGVAADAAHPQARARLRLPYSGDRGRLRFIVGWSLGVAFARVVTAVLLGYATGEITFTLAFLAAVFAVAALYELLRTSSQAPSTTPRGRSRLAKAIWLTVGTGYALRFLVGVYAAGIPLGDPLVYTGAVFAYAFGIMFVLLTWVLEATSYCRASAGGVWYQGRELRGKANLGILLRYVRGPVISTHPDPHPAAPSALNCGEVKILAGRGALFAPWNLALWVSAAAGGPLAVHLTGTPTAAATVWWVSAAGMAGAFAMAAAGGPPARAAVQLLTAVGIVLADGLGRTSGTDVLDYVLLLAPWMTTAGTYLMFRNQSYRDLKYFAADLFRSVRQLTIWLVKSVTGPDTWRAIR</sequence>
<organism evidence="2 3">
    <name type="scientific">Streptomyces achromogenes</name>
    <dbReference type="NCBI Taxonomy" id="67255"/>
    <lineage>
        <taxon>Bacteria</taxon>
        <taxon>Bacillati</taxon>
        <taxon>Actinomycetota</taxon>
        <taxon>Actinomycetes</taxon>
        <taxon>Kitasatosporales</taxon>
        <taxon>Streptomycetaceae</taxon>
        <taxon>Streptomyces</taxon>
    </lineage>
</organism>
<gene>
    <name evidence="2" type="ORF">QFZ56_002307</name>
</gene>
<feature type="transmembrane region" description="Helical" evidence="1">
    <location>
        <begin position="611"/>
        <end position="631"/>
    </location>
</feature>
<comment type="caution">
    <text evidence="2">The sequence shown here is derived from an EMBL/GenBank/DDBJ whole genome shotgun (WGS) entry which is preliminary data.</text>
</comment>
<feature type="transmembrane region" description="Helical" evidence="1">
    <location>
        <begin position="587"/>
        <end position="605"/>
    </location>
</feature>
<keyword evidence="1" id="KW-0812">Transmembrane</keyword>
<accession>A0ABU0PY58</accession>
<feature type="transmembrane region" description="Helical" evidence="1">
    <location>
        <begin position="174"/>
        <end position="196"/>
    </location>
</feature>
<keyword evidence="1" id="KW-1133">Transmembrane helix</keyword>
<reference evidence="2 3" key="1">
    <citation type="submission" date="2023-07" db="EMBL/GenBank/DDBJ databases">
        <title>Comparative genomics of wheat-associated soil bacteria to identify genetic determinants of phenazine resistance.</title>
        <authorList>
            <person name="Mouncey N."/>
        </authorList>
    </citation>
    <scope>NUCLEOTIDE SEQUENCE [LARGE SCALE GENOMIC DNA]</scope>
    <source>
        <strain evidence="2 3">W4I19-2</strain>
    </source>
</reference>
<evidence type="ECO:0000313" key="3">
    <source>
        <dbReference type="Proteomes" id="UP001243364"/>
    </source>
</evidence>
<evidence type="ECO:0000313" key="2">
    <source>
        <dbReference type="EMBL" id="MDQ0683344.1"/>
    </source>
</evidence>
<feature type="transmembrane region" description="Helical" evidence="1">
    <location>
        <begin position="377"/>
        <end position="395"/>
    </location>
</feature>
<dbReference type="EMBL" id="JAUSYA010000001">
    <property type="protein sequence ID" value="MDQ0683344.1"/>
    <property type="molecule type" value="Genomic_DNA"/>
</dbReference>
<name>A0ABU0PY58_STRAH</name>
<dbReference type="Proteomes" id="UP001243364">
    <property type="component" value="Unassembled WGS sequence"/>
</dbReference>
<feature type="transmembrane region" description="Helical" evidence="1">
    <location>
        <begin position="208"/>
        <end position="228"/>
    </location>
</feature>
<protein>
    <submittedName>
        <fullName evidence="2">Uncharacterized protein</fullName>
    </submittedName>
</protein>
<feature type="transmembrane region" description="Helical" evidence="1">
    <location>
        <begin position="347"/>
        <end position="371"/>
    </location>
</feature>
<feature type="transmembrane region" description="Helical" evidence="1">
    <location>
        <begin position="443"/>
        <end position="465"/>
    </location>
</feature>
<proteinExistence type="predicted"/>
<feature type="transmembrane region" description="Helical" evidence="1">
    <location>
        <begin position="563"/>
        <end position="580"/>
    </location>
</feature>
<evidence type="ECO:0000256" key="1">
    <source>
        <dbReference type="SAM" id="Phobius"/>
    </source>
</evidence>
<feature type="transmembrane region" description="Helical" evidence="1">
    <location>
        <begin position="531"/>
        <end position="551"/>
    </location>
</feature>
<feature type="transmembrane region" description="Helical" evidence="1">
    <location>
        <begin position="415"/>
        <end position="437"/>
    </location>
</feature>
<feature type="transmembrane region" description="Helical" evidence="1">
    <location>
        <begin position="98"/>
        <end position="121"/>
    </location>
</feature>